<proteinExistence type="predicted"/>
<accession>A0A7Y9UMH3</accession>
<name>A0A7Y9UMH3_9ACTN</name>
<evidence type="ECO:0000256" key="1">
    <source>
        <dbReference type="SAM" id="MobiDB-lite"/>
    </source>
</evidence>
<evidence type="ECO:0000256" key="2">
    <source>
        <dbReference type="SAM" id="SignalP"/>
    </source>
</evidence>
<keyword evidence="4" id="KW-1185">Reference proteome</keyword>
<evidence type="ECO:0000313" key="3">
    <source>
        <dbReference type="EMBL" id="NYG55421.1"/>
    </source>
</evidence>
<evidence type="ECO:0000313" key="4">
    <source>
        <dbReference type="Proteomes" id="UP000544110"/>
    </source>
</evidence>
<feature type="region of interest" description="Disordered" evidence="1">
    <location>
        <begin position="25"/>
        <end position="48"/>
    </location>
</feature>
<dbReference type="Proteomes" id="UP000544110">
    <property type="component" value="Unassembled WGS sequence"/>
</dbReference>
<feature type="chain" id="PRO_5039717947" description="Mce-associated membrane protein" evidence="2">
    <location>
        <begin position="20"/>
        <end position="196"/>
    </location>
</feature>
<dbReference type="EMBL" id="JACCAC010000001">
    <property type="protein sequence ID" value="NYG55421.1"/>
    <property type="molecule type" value="Genomic_DNA"/>
</dbReference>
<dbReference type="AlphaFoldDB" id="A0A7Y9UMH3"/>
<sequence>MPPRSTPLLAVLAVLVALLAGCTDGPAPERGSGDDPATADRAAGRPALTTTVRPGEVVGRLPVRARRAALRGVREAVDGWVDAAYVAGPWPRRDFSRAFPRFTRGARQQAYRDARLLSNVGIGPRVEAVQATQRRVVVDLLARDRRVQAATARVRLAFRTRGEVERTVRVRGRLFLTLSPGGWRVFGYDLVKEGRP</sequence>
<reference evidence="3 4" key="1">
    <citation type="submission" date="2020-07" db="EMBL/GenBank/DDBJ databases">
        <title>Sequencing the genomes of 1000 actinobacteria strains.</title>
        <authorList>
            <person name="Klenk H.-P."/>
        </authorList>
    </citation>
    <scope>NUCLEOTIDE SEQUENCE [LARGE SCALE GENOMIC DNA]</scope>
    <source>
        <strain evidence="3 4">DSM 24552</strain>
    </source>
</reference>
<organism evidence="3 4">
    <name type="scientific">Nocardioides perillae</name>
    <dbReference type="NCBI Taxonomy" id="1119534"/>
    <lineage>
        <taxon>Bacteria</taxon>
        <taxon>Bacillati</taxon>
        <taxon>Actinomycetota</taxon>
        <taxon>Actinomycetes</taxon>
        <taxon>Propionibacteriales</taxon>
        <taxon>Nocardioidaceae</taxon>
        <taxon>Nocardioides</taxon>
    </lineage>
</organism>
<protein>
    <recommendedName>
        <fullName evidence="5">Mce-associated membrane protein</fullName>
    </recommendedName>
</protein>
<comment type="caution">
    <text evidence="3">The sequence shown here is derived from an EMBL/GenBank/DDBJ whole genome shotgun (WGS) entry which is preliminary data.</text>
</comment>
<gene>
    <name evidence="3" type="ORF">BJ989_001725</name>
</gene>
<dbReference type="PROSITE" id="PS51257">
    <property type="entry name" value="PROKAR_LIPOPROTEIN"/>
    <property type="match status" value="1"/>
</dbReference>
<evidence type="ECO:0008006" key="5">
    <source>
        <dbReference type="Google" id="ProtNLM"/>
    </source>
</evidence>
<dbReference type="RefSeq" id="WP_179517867.1">
    <property type="nucleotide sequence ID" value="NZ_JACCAC010000001.1"/>
</dbReference>
<keyword evidence="2" id="KW-0732">Signal</keyword>
<feature type="signal peptide" evidence="2">
    <location>
        <begin position="1"/>
        <end position="19"/>
    </location>
</feature>